<accession>A0A453C2E1</accession>
<dbReference type="Gramene" id="AET2Gv20709600.4">
    <property type="protein sequence ID" value="AET2Gv20709600.4"/>
    <property type="gene ID" value="AET2Gv20709600"/>
</dbReference>
<keyword evidence="3" id="KW-1185">Reference proteome</keyword>
<feature type="compositionally biased region" description="Low complexity" evidence="1">
    <location>
        <begin position="22"/>
        <end position="50"/>
    </location>
</feature>
<reference evidence="2" key="4">
    <citation type="submission" date="2019-03" db="UniProtKB">
        <authorList>
            <consortium name="EnsemblPlants"/>
        </authorList>
    </citation>
    <scope>IDENTIFICATION</scope>
</reference>
<reference evidence="2" key="3">
    <citation type="journal article" date="2017" name="Nature">
        <title>Genome sequence of the progenitor of the wheat D genome Aegilops tauschii.</title>
        <authorList>
            <person name="Luo M.C."/>
            <person name="Gu Y.Q."/>
            <person name="Puiu D."/>
            <person name="Wang H."/>
            <person name="Twardziok S.O."/>
            <person name="Deal K.R."/>
            <person name="Huo N."/>
            <person name="Zhu T."/>
            <person name="Wang L."/>
            <person name="Wang Y."/>
            <person name="McGuire P.E."/>
            <person name="Liu S."/>
            <person name="Long H."/>
            <person name="Ramasamy R.K."/>
            <person name="Rodriguez J.C."/>
            <person name="Van S.L."/>
            <person name="Yuan L."/>
            <person name="Wang Z."/>
            <person name="Xia Z."/>
            <person name="Xiao L."/>
            <person name="Anderson O.D."/>
            <person name="Ouyang S."/>
            <person name="Liang Y."/>
            <person name="Zimin A.V."/>
            <person name="Pertea G."/>
            <person name="Qi P."/>
            <person name="Bennetzen J.L."/>
            <person name="Dai X."/>
            <person name="Dawson M.W."/>
            <person name="Muller H.G."/>
            <person name="Kugler K."/>
            <person name="Rivarola-Duarte L."/>
            <person name="Spannagl M."/>
            <person name="Mayer K.F.X."/>
            <person name="Lu F.H."/>
            <person name="Bevan M.W."/>
            <person name="Leroy P."/>
            <person name="Li P."/>
            <person name="You F.M."/>
            <person name="Sun Q."/>
            <person name="Liu Z."/>
            <person name="Lyons E."/>
            <person name="Wicker T."/>
            <person name="Salzberg S.L."/>
            <person name="Devos K.M."/>
            <person name="Dvorak J."/>
        </authorList>
    </citation>
    <scope>NUCLEOTIDE SEQUENCE [LARGE SCALE GENOMIC DNA]</scope>
    <source>
        <strain evidence="2">cv. AL8/78</strain>
    </source>
</reference>
<feature type="region of interest" description="Disordered" evidence="1">
    <location>
        <begin position="22"/>
        <end position="57"/>
    </location>
</feature>
<dbReference type="Proteomes" id="UP000015105">
    <property type="component" value="Chromosome 2D"/>
</dbReference>
<reference evidence="3" key="1">
    <citation type="journal article" date="2014" name="Science">
        <title>Ancient hybridizations among the ancestral genomes of bread wheat.</title>
        <authorList>
            <consortium name="International Wheat Genome Sequencing Consortium,"/>
            <person name="Marcussen T."/>
            <person name="Sandve S.R."/>
            <person name="Heier L."/>
            <person name="Spannagl M."/>
            <person name="Pfeifer M."/>
            <person name="Jakobsen K.S."/>
            <person name="Wulff B.B."/>
            <person name="Steuernagel B."/>
            <person name="Mayer K.F."/>
            <person name="Olsen O.A."/>
        </authorList>
    </citation>
    <scope>NUCLEOTIDE SEQUENCE [LARGE SCALE GENOMIC DNA]</scope>
    <source>
        <strain evidence="3">cv. AL8/78</strain>
    </source>
</reference>
<dbReference type="AlphaFoldDB" id="A0A453C2E1"/>
<proteinExistence type="predicted"/>
<protein>
    <submittedName>
        <fullName evidence="2">Uncharacterized protein</fullName>
    </submittedName>
</protein>
<dbReference type="EnsemblPlants" id="AET2Gv20709600.4">
    <property type="protein sequence ID" value="AET2Gv20709600.4"/>
    <property type="gene ID" value="AET2Gv20709600"/>
</dbReference>
<reference evidence="3" key="2">
    <citation type="journal article" date="2017" name="Nat. Plants">
        <title>The Aegilops tauschii genome reveals multiple impacts of transposons.</title>
        <authorList>
            <person name="Zhao G."/>
            <person name="Zou C."/>
            <person name="Li K."/>
            <person name="Wang K."/>
            <person name="Li T."/>
            <person name="Gao L."/>
            <person name="Zhang X."/>
            <person name="Wang H."/>
            <person name="Yang Z."/>
            <person name="Liu X."/>
            <person name="Jiang W."/>
            <person name="Mao L."/>
            <person name="Kong X."/>
            <person name="Jiao Y."/>
            <person name="Jia J."/>
        </authorList>
    </citation>
    <scope>NUCLEOTIDE SEQUENCE [LARGE SCALE GENOMIC DNA]</scope>
    <source>
        <strain evidence="3">cv. AL8/78</strain>
    </source>
</reference>
<evidence type="ECO:0000313" key="2">
    <source>
        <dbReference type="EnsemblPlants" id="AET2Gv20709600.4"/>
    </source>
</evidence>
<sequence length="114" mass="11899">INTSSLPRTLPRVATATRIPSASASLADALAESSSGSSAGSAPLSSPKAKAGGDGNGRSVLWYAARDEGLKAPLRWEKKARKPTPGEHLLDPAELERLRRARWGTGRCGPSRPG</sequence>
<evidence type="ECO:0000313" key="3">
    <source>
        <dbReference type="Proteomes" id="UP000015105"/>
    </source>
</evidence>
<reference evidence="2" key="5">
    <citation type="journal article" date="2021" name="G3 (Bethesda)">
        <title>Aegilops tauschii genome assembly Aet v5.0 features greater sequence contiguity and improved annotation.</title>
        <authorList>
            <person name="Wang L."/>
            <person name="Zhu T."/>
            <person name="Rodriguez J.C."/>
            <person name="Deal K.R."/>
            <person name="Dubcovsky J."/>
            <person name="McGuire P.E."/>
            <person name="Lux T."/>
            <person name="Spannagl M."/>
            <person name="Mayer K.F.X."/>
            <person name="Baldrich P."/>
            <person name="Meyers B.C."/>
            <person name="Huo N."/>
            <person name="Gu Y.Q."/>
            <person name="Zhou H."/>
            <person name="Devos K.M."/>
            <person name="Bennetzen J.L."/>
            <person name="Unver T."/>
            <person name="Budak H."/>
            <person name="Gulick P.J."/>
            <person name="Galiba G."/>
            <person name="Kalapos B."/>
            <person name="Nelson D.R."/>
            <person name="Li P."/>
            <person name="You F.M."/>
            <person name="Luo M.C."/>
            <person name="Dvorak J."/>
        </authorList>
    </citation>
    <scope>NUCLEOTIDE SEQUENCE [LARGE SCALE GENOMIC DNA]</scope>
    <source>
        <strain evidence="2">cv. AL8/78</strain>
    </source>
</reference>
<name>A0A453C2E1_AEGTS</name>
<organism evidence="2 3">
    <name type="scientific">Aegilops tauschii subsp. strangulata</name>
    <name type="common">Goatgrass</name>
    <dbReference type="NCBI Taxonomy" id="200361"/>
    <lineage>
        <taxon>Eukaryota</taxon>
        <taxon>Viridiplantae</taxon>
        <taxon>Streptophyta</taxon>
        <taxon>Embryophyta</taxon>
        <taxon>Tracheophyta</taxon>
        <taxon>Spermatophyta</taxon>
        <taxon>Magnoliopsida</taxon>
        <taxon>Liliopsida</taxon>
        <taxon>Poales</taxon>
        <taxon>Poaceae</taxon>
        <taxon>BOP clade</taxon>
        <taxon>Pooideae</taxon>
        <taxon>Triticodae</taxon>
        <taxon>Triticeae</taxon>
        <taxon>Triticinae</taxon>
        <taxon>Aegilops</taxon>
    </lineage>
</organism>
<evidence type="ECO:0000256" key="1">
    <source>
        <dbReference type="SAM" id="MobiDB-lite"/>
    </source>
</evidence>